<dbReference type="EMBL" id="CP012543">
    <property type="protein sequence ID" value="QCD47473.1"/>
    <property type="molecule type" value="Genomic_DNA"/>
</dbReference>
<dbReference type="Pfam" id="PF07859">
    <property type="entry name" value="Abhydrolase_3"/>
    <property type="match status" value="1"/>
</dbReference>
<organism evidence="4 5">
    <name type="scientific">Campylobacter rectus</name>
    <name type="common">Wolinella recta</name>
    <dbReference type="NCBI Taxonomy" id="203"/>
    <lineage>
        <taxon>Bacteria</taxon>
        <taxon>Pseudomonadati</taxon>
        <taxon>Campylobacterota</taxon>
        <taxon>Epsilonproteobacteria</taxon>
        <taxon>Campylobacterales</taxon>
        <taxon>Campylobacteraceae</taxon>
        <taxon>Campylobacter</taxon>
    </lineage>
</organism>
<proteinExistence type="inferred from homology"/>
<feature type="domain" description="Alpha/beta hydrolase fold-3" evidence="3">
    <location>
        <begin position="88"/>
        <end position="295"/>
    </location>
</feature>
<protein>
    <submittedName>
        <fullName evidence="4">Alpha/beta hydrolase family protein</fullName>
    </submittedName>
</protein>
<comment type="similarity">
    <text evidence="1">Belongs to the 'GDXG' lipolytic enzyme family.</text>
</comment>
<dbReference type="PANTHER" id="PTHR48081:SF8">
    <property type="entry name" value="ALPHA_BETA HYDROLASE FOLD-3 DOMAIN-CONTAINING PROTEIN-RELATED"/>
    <property type="match status" value="1"/>
</dbReference>
<evidence type="ECO:0000256" key="1">
    <source>
        <dbReference type="ARBA" id="ARBA00010515"/>
    </source>
</evidence>
<evidence type="ECO:0000256" key="2">
    <source>
        <dbReference type="ARBA" id="ARBA00022801"/>
    </source>
</evidence>
<dbReference type="SUPFAM" id="SSF53474">
    <property type="entry name" value="alpha/beta-Hydrolases"/>
    <property type="match status" value="1"/>
</dbReference>
<dbReference type="NCBIfam" id="NF007547">
    <property type="entry name" value="PRK10162.1"/>
    <property type="match status" value="1"/>
</dbReference>
<dbReference type="Gene3D" id="3.40.50.1820">
    <property type="entry name" value="alpha/beta hydrolase"/>
    <property type="match status" value="1"/>
</dbReference>
<dbReference type="KEGG" id="crx:CRECT_1853"/>
<dbReference type="RefSeq" id="WP_004318532.1">
    <property type="nucleotide sequence ID" value="NZ_CP012543.1"/>
</dbReference>
<evidence type="ECO:0000313" key="5">
    <source>
        <dbReference type="Proteomes" id="UP000502377"/>
    </source>
</evidence>
<dbReference type="InterPro" id="IPR029058">
    <property type="entry name" value="AB_hydrolase_fold"/>
</dbReference>
<name>A0A6G5QNZ4_CAMRE</name>
<dbReference type="InterPro" id="IPR013094">
    <property type="entry name" value="AB_hydrolase_3"/>
</dbReference>
<dbReference type="PANTHER" id="PTHR48081">
    <property type="entry name" value="AB HYDROLASE SUPERFAMILY PROTEIN C4A8.06C"/>
    <property type="match status" value="1"/>
</dbReference>
<sequence>MNAKNKIDVVAKLSAEMKKVVDVQLASAPAEPAETNEQMRQNYENERKFWNEGGPVMHNSKDVWVEFEGSRIRTRIYYPNLQSEYKTIFFIHGGGWVVGSIDTHDRIMRILADLSGCAVIGIDYTLAPDKKYPFQIRECDAAIDHFLANSKEYKISPEFIAYAGDSAGANMCMGTYLYRRDSGKDSSGVKAMALFYGLYGLKDSASRSLYGNEIDWLRPEDMEYYFREYLQSSEDEEKPYVNILNADLTRGVPPCFIGACEFDPLKDDSVALYEILKERSDSKFKEYKGVMHAFLHYSKMMEAAGGALEDGAKFISSKFKIS</sequence>
<evidence type="ECO:0000259" key="3">
    <source>
        <dbReference type="Pfam" id="PF07859"/>
    </source>
</evidence>
<evidence type="ECO:0000313" key="4">
    <source>
        <dbReference type="EMBL" id="QCD47473.1"/>
    </source>
</evidence>
<dbReference type="Proteomes" id="UP000502377">
    <property type="component" value="Chromosome"/>
</dbReference>
<keyword evidence="2 4" id="KW-0378">Hydrolase</keyword>
<gene>
    <name evidence="4" type="ORF">CRECT_1853</name>
</gene>
<dbReference type="AlphaFoldDB" id="A0A6G5QNZ4"/>
<reference evidence="4 5" key="1">
    <citation type="submission" date="2016-07" db="EMBL/GenBank/DDBJ databases">
        <title>Comparative genomics of the Campylobacter concisus group.</title>
        <authorList>
            <person name="Miller W.G."/>
            <person name="Yee E."/>
            <person name="Chapman M.H."/>
            <person name="Huynh S."/>
            <person name="Bono J.L."/>
            <person name="On S.L.W."/>
            <person name="StLeger J."/>
            <person name="Foster G."/>
            <person name="Parker C.T."/>
        </authorList>
    </citation>
    <scope>NUCLEOTIDE SEQUENCE [LARGE SCALE GENOMIC DNA]</scope>
    <source>
        <strain evidence="4 5">ATCC 33238</strain>
    </source>
</reference>
<accession>A0A6G5QNZ4</accession>
<dbReference type="GO" id="GO:0016787">
    <property type="term" value="F:hydrolase activity"/>
    <property type="evidence" value="ECO:0007669"/>
    <property type="project" value="UniProtKB-KW"/>
</dbReference>
<dbReference type="InterPro" id="IPR002168">
    <property type="entry name" value="Lipase_GDXG_HIS_AS"/>
</dbReference>
<dbReference type="InterPro" id="IPR050300">
    <property type="entry name" value="GDXG_lipolytic_enzyme"/>
</dbReference>
<dbReference type="PROSITE" id="PS01173">
    <property type="entry name" value="LIPASE_GDXG_HIS"/>
    <property type="match status" value="1"/>
</dbReference>